<dbReference type="EMBL" id="BAUT01000006">
    <property type="protein sequence ID" value="GAE25039.1"/>
    <property type="molecule type" value="Genomic_DNA"/>
</dbReference>
<proteinExistence type="predicted"/>
<dbReference type="SUPFAM" id="SSF54403">
    <property type="entry name" value="Cystatin/monellin"/>
    <property type="match status" value="2"/>
</dbReference>
<dbReference type="Proteomes" id="UP000018890">
    <property type="component" value="Unassembled WGS sequence"/>
</dbReference>
<feature type="domain" description="PepSY" evidence="1">
    <location>
        <begin position="96"/>
        <end position="153"/>
    </location>
</feature>
<dbReference type="InterPro" id="IPR041401">
    <property type="entry name" value="TseB-like_dom"/>
</dbReference>
<name>W4Q0Z5_9BACI</name>
<dbReference type="OrthoDB" id="2381181at2"/>
<protein>
    <submittedName>
        <fullName evidence="3">Uncharacterized protein</fullName>
    </submittedName>
</protein>
<gene>
    <name evidence="3" type="ORF">JCM9140_1009</name>
</gene>
<organism evidence="3 4">
    <name type="scientific">Halalkalibacter wakoensis JCM 9140</name>
    <dbReference type="NCBI Taxonomy" id="1236970"/>
    <lineage>
        <taxon>Bacteria</taxon>
        <taxon>Bacillati</taxon>
        <taxon>Bacillota</taxon>
        <taxon>Bacilli</taxon>
        <taxon>Bacillales</taxon>
        <taxon>Bacillaceae</taxon>
        <taxon>Halalkalibacter</taxon>
    </lineage>
</organism>
<evidence type="ECO:0000313" key="3">
    <source>
        <dbReference type="EMBL" id="GAE25039.1"/>
    </source>
</evidence>
<evidence type="ECO:0000259" key="1">
    <source>
        <dbReference type="Pfam" id="PF03413"/>
    </source>
</evidence>
<evidence type="ECO:0000259" key="2">
    <source>
        <dbReference type="Pfam" id="PF17881"/>
    </source>
</evidence>
<dbReference type="Pfam" id="PF17881">
    <property type="entry name" value="TseB"/>
    <property type="match status" value="1"/>
</dbReference>
<dbReference type="InterPro" id="IPR046350">
    <property type="entry name" value="Cystatin_sf"/>
</dbReference>
<dbReference type="AlphaFoldDB" id="W4Q0Z5"/>
<evidence type="ECO:0000313" key="4">
    <source>
        <dbReference type="Proteomes" id="UP000018890"/>
    </source>
</evidence>
<dbReference type="InterPro" id="IPR025711">
    <property type="entry name" value="PepSY"/>
</dbReference>
<comment type="caution">
    <text evidence="3">The sequence shown here is derived from an EMBL/GenBank/DDBJ whole genome shotgun (WGS) entry which is preliminary data.</text>
</comment>
<accession>W4Q0Z5</accession>
<dbReference type="STRING" id="1236970.JCM9140_1009"/>
<dbReference type="Pfam" id="PF03413">
    <property type="entry name" value="PepSY"/>
    <property type="match status" value="1"/>
</dbReference>
<dbReference type="Gene3D" id="3.10.450.40">
    <property type="match status" value="2"/>
</dbReference>
<feature type="domain" description="Cell wall elongation regulator TseB-like" evidence="2">
    <location>
        <begin position="37"/>
        <end position="81"/>
    </location>
</feature>
<sequence length="161" mass="19141">MRKWIIIIILFLFLIFTGLSVYAYQIIREPLEHHYEQAERYVKGQSLLTMISDVMYFHGTDAYYVFSGVDDEGIDTYVWVSADYDFHHIEKAQDGITKEEALEIVTTNEDVERIETVKLGFERGLPVYEITYVNHENRKGYYYVTFEDGTFMKRYLLRTDL</sequence>
<dbReference type="RefSeq" id="WP_034742887.1">
    <property type="nucleotide sequence ID" value="NZ_BAUT01000006.1"/>
</dbReference>
<reference evidence="3" key="1">
    <citation type="journal article" date="2014" name="Genome Announc.">
        <title>Draft Genome Sequences of Three Alkaliphilic Bacillus Strains, Bacillus wakoensis JCM 9140T, Bacillus akibai JCM 9157T, and Bacillus hemicellulosilyticus JCM 9152T.</title>
        <authorList>
            <person name="Yuki M."/>
            <person name="Oshima K."/>
            <person name="Suda W."/>
            <person name="Oshida Y."/>
            <person name="Kitamura K."/>
            <person name="Iida T."/>
            <person name="Hattori M."/>
            <person name="Ohkuma M."/>
        </authorList>
    </citation>
    <scope>NUCLEOTIDE SEQUENCE [LARGE SCALE GENOMIC DNA]</scope>
    <source>
        <strain evidence="3">JCM 9140</strain>
    </source>
</reference>
<keyword evidence="4" id="KW-1185">Reference proteome</keyword>